<dbReference type="InterPro" id="IPR002156">
    <property type="entry name" value="RNaseH_domain"/>
</dbReference>
<dbReference type="InterPro" id="IPR036397">
    <property type="entry name" value="RNaseH_sf"/>
</dbReference>
<keyword evidence="4" id="KW-1185">Reference proteome</keyword>
<dbReference type="InterPro" id="IPR043502">
    <property type="entry name" value="DNA/RNA_pol_sf"/>
</dbReference>
<protein>
    <recommendedName>
        <fullName evidence="5">Reverse transcriptase domain-containing protein</fullName>
    </recommendedName>
</protein>
<feature type="domain" description="RNase H type-1" evidence="2">
    <location>
        <begin position="496"/>
        <end position="633"/>
    </location>
</feature>
<dbReference type="PROSITE" id="PS50878">
    <property type="entry name" value="RT_POL"/>
    <property type="match status" value="1"/>
</dbReference>
<organism evidence="3 4">
    <name type="scientific">Penicillium nordicum</name>
    <dbReference type="NCBI Taxonomy" id="229535"/>
    <lineage>
        <taxon>Eukaryota</taxon>
        <taxon>Fungi</taxon>
        <taxon>Dikarya</taxon>
        <taxon>Ascomycota</taxon>
        <taxon>Pezizomycotina</taxon>
        <taxon>Eurotiomycetes</taxon>
        <taxon>Eurotiomycetidae</taxon>
        <taxon>Eurotiales</taxon>
        <taxon>Aspergillaceae</taxon>
        <taxon>Penicillium</taxon>
    </lineage>
</organism>
<dbReference type="GO" id="GO:0003676">
    <property type="term" value="F:nucleic acid binding"/>
    <property type="evidence" value="ECO:0007669"/>
    <property type="project" value="InterPro"/>
</dbReference>
<evidence type="ECO:0000313" key="4">
    <source>
        <dbReference type="Proteomes" id="UP000037696"/>
    </source>
</evidence>
<dbReference type="InterPro" id="IPR012337">
    <property type="entry name" value="RNaseH-like_sf"/>
</dbReference>
<dbReference type="PROSITE" id="PS50879">
    <property type="entry name" value="RNASE_H_1"/>
    <property type="match status" value="1"/>
</dbReference>
<evidence type="ECO:0000259" key="2">
    <source>
        <dbReference type="PROSITE" id="PS50879"/>
    </source>
</evidence>
<dbReference type="Pfam" id="PF00075">
    <property type="entry name" value="RNase_H"/>
    <property type="match status" value="1"/>
</dbReference>
<evidence type="ECO:0000313" key="3">
    <source>
        <dbReference type="EMBL" id="KOS36290.1"/>
    </source>
</evidence>
<dbReference type="EMBL" id="LHQQ01000521">
    <property type="protein sequence ID" value="KOS36290.1"/>
    <property type="molecule type" value="Genomic_DNA"/>
</dbReference>
<dbReference type="GO" id="GO:0004523">
    <property type="term" value="F:RNA-DNA hybrid ribonuclease activity"/>
    <property type="evidence" value="ECO:0007669"/>
    <property type="project" value="InterPro"/>
</dbReference>
<proteinExistence type="predicted"/>
<name>A0A0M8NXP2_9EURO</name>
<dbReference type="SUPFAM" id="SSF56672">
    <property type="entry name" value="DNA/RNA polymerases"/>
    <property type="match status" value="1"/>
</dbReference>
<dbReference type="AlphaFoldDB" id="A0A0M8NXP2"/>
<accession>A0A0M8NXP2</accession>
<dbReference type="Pfam" id="PF00078">
    <property type="entry name" value="RVT_1"/>
    <property type="match status" value="1"/>
</dbReference>
<dbReference type="CDD" id="cd01650">
    <property type="entry name" value="RT_nLTR_like"/>
    <property type="match status" value="1"/>
</dbReference>
<feature type="domain" description="Reverse transcriptase" evidence="1">
    <location>
        <begin position="1"/>
        <end position="265"/>
    </location>
</feature>
<dbReference type="SUPFAM" id="SSF53098">
    <property type="entry name" value="Ribonuclease H-like"/>
    <property type="match status" value="1"/>
</dbReference>
<sequence length="706" mass="77699">MNTLGKLLEAVIASRISWAVEEHHLLPDTHLGGRKGISVDHAIQLILDRVHQAWGNGRKVSMLLLDVSGAYDNVSHQRLLHNMRMLGLGHFVPWVQSFLTGRSTRIKLPGFISELFNTETGIPQGSPISPILFLLFNTPLVQGCHIREPDGAECHGYGWVDDVAMIVESQSYARNVEVLQIAFDKADTWARRHAAKFAPDKFELIHFTNPREPPVPPALIPQNRQNTPDIYDIIVENPGDDQMPVQAANQTIQPSNSAKYLGIWLDKTLQFHTHYAKLSAKGNSSLEALRGMSGSTWGAPLIAMRMVYQAVVVPQMLYGVAAWYSPAARTTAKPEENRIINMFTGIQRRAAILIAGAFKSMSAAALNIELYLLPIRLQMQQIIEETAIRIQTGAKWAQPECLTARQARRSQDAKRGGLSPLEALQKKGQVLERQLGVTWESRTAFVLAPWEPRIRCVIEDAETAIKSHDAIQSKATYAEVEAAMAEIEPHLSSAPAPSPLIFFTDGSGYEEQIGAAAVAPHAKPPVFKRQHLGSSEQSTVYIAELSGIEMAIYHFSESHPQTPRELVIFADSQAAIQAVQNPKRPSGQYALHAIYTHIRALTPSLSVTIRWIPAHIGVSGNELADAAAKEAAKDRGADTGAGSEVGFSGSGTCPKLRLATTAKRQVRAQIRAEWAKQWAREKTGKPNQRLVGVPNKRVLKLFEGLS</sequence>
<dbReference type="STRING" id="229535.A0A0M8NXP2"/>
<comment type="caution">
    <text evidence="3">The sequence shown here is derived from an EMBL/GenBank/DDBJ whole genome shotgun (WGS) entry which is preliminary data.</text>
</comment>
<evidence type="ECO:0000259" key="1">
    <source>
        <dbReference type="PROSITE" id="PS50878"/>
    </source>
</evidence>
<dbReference type="PANTHER" id="PTHR33481">
    <property type="entry name" value="REVERSE TRANSCRIPTASE"/>
    <property type="match status" value="1"/>
</dbReference>
<dbReference type="CDD" id="cd09276">
    <property type="entry name" value="Rnase_HI_RT_non_LTR"/>
    <property type="match status" value="1"/>
</dbReference>
<dbReference type="PANTHER" id="PTHR33481:SF1">
    <property type="entry name" value="ENDONUCLEASE_EXONUCLEASE_PHOSPHATASE DOMAIN-CONTAINING PROTEIN-RELATED"/>
    <property type="match status" value="1"/>
</dbReference>
<dbReference type="OrthoDB" id="4368687at2759"/>
<reference evidence="3 4" key="1">
    <citation type="submission" date="2015-08" db="EMBL/GenBank/DDBJ databases">
        <title>Genome sequencing of Penicillium nordicum.</title>
        <authorList>
            <person name="Nguyen H.D."/>
            <person name="Seifert K.A."/>
        </authorList>
    </citation>
    <scope>NUCLEOTIDE SEQUENCE [LARGE SCALE GENOMIC DNA]</scope>
    <source>
        <strain evidence="3 4">DAOMC 185683</strain>
    </source>
</reference>
<dbReference type="Gene3D" id="3.30.420.10">
    <property type="entry name" value="Ribonuclease H-like superfamily/Ribonuclease H"/>
    <property type="match status" value="1"/>
</dbReference>
<gene>
    <name evidence="3" type="ORF">ACN38_g12979</name>
</gene>
<feature type="non-terminal residue" evidence="3">
    <location>
        <position position="706"/>
    </location>
</feature>
<evidence type="ECO:0008006" key="5">
    <source>
        <dbReference type="Google" id="ProtNLM"/>
    </source>
</evidence>
<dbReference type="Proteomes" id="UP000037696">
    <property type="component" value="Unassembled WGS sequence"/>
</dbReference>
<dbReference type="InterPro" id="IPR000477">
    <property type="entry name" value="RT_dom"/>
</dbReference>